<reference evidence="2" key="1">
    <citation type="journal article" date="2019" name="Int. J. Syst. Evol. Microbiol.">
        <title>The Global Catalogue of Microorganisms (GCM) 10K type strain sequencing project: providing services to taxonomists for standard genome sequencing and annotation.</title>
        <authorList>
            <consortium name="The Broad Institute Genomics Platform"/>
            <consortium name="The Broad Institute Genome Sequencing Center for Infectious Disease"/>
            <person name="Wu L."/>
            <person name="Ma J."/>
        </authorList>
    </citation>
    <scope>NUCLEOTIDE SEQUENCE [LARGE SCALE GENOMIC DNA]</scope>
    <source>
        <strain evidence="2">JCM 18055</strain>
    </source>
</reference>
<dbReference type="EMBL" id="BAABIC010000003">
    <property type="protein sequence ID" value="GAA4680564.1"/>
    <property type="molecule type" value="Genomic_DNA"/>
</dbReference>
<evidence type="ECO:0008006" key="3">
    <source>
        <dbReference type="Google" id="ProtNLM"/>
    </source>
</evidence>
<organism evidence="1 2">
    <name type="scientific">Pseudonocardia yuanmonensis</name>
    <dbReference type="NCBI Taxonomy" id="1095914"/>
    <lineage>
        <taxon>Bacteria</taxon>
        <taxon>Bacillati</taxon>
        <taxon>Actinomycetota</taxon>
        <taxon>Actinomycetes</taxon>
        <taxon>Pseudonocardiales</taxon>
        <taxon>Pseudonocardiaceae</taxon>
        <taxon>Pseudonocardia</taxon>
    </lineage>
</organism>
<comment type="caution">
    <text evidence="1">The sequence shown here is derived from an EMBL/GenBank/DDBJ whole genome shotgun (WGS) entry which is preliminary data.</text>
</comment>
<accession>A0ABP8W5E2</accession>
<dbReference type="Proteomes" id="UP001500325">
    <property type="component" value="Unassembled WGS sequence"/>
</dbReference>
<dbReference type="RefSeq" id="WP_345378941.1">
    <property type="nucleotide sequence ID" value="NZ_BAABIC010000003.1"/>
</dbReference>
<keyword evidence="2" id="KW-1185">Reference proteome</keyword>
<evidence type="ECO:0000313" key="1">
    <source>
        <dbReference type="EMBL" id="GAA4680564.1"/>
    </source>
</evidence>
<protein>
    <recommendedName>
        <fullName evidence="3">Ferritin-like domain-containing protein</fullName>
    </recommendedName>
</protein>
<sequence length="328" mass="34912">MANPAVISQLRTLEQLTRTEVQIARTRVAQARTDAVRRELEQNGDNAERRAERIAAALRDLGEVPDVVAPAVGFAAYLVKSTVEQAQPLDEALLGDLALEHQLLDRARYLVGLTATDGPVSVHALAEQLVTAHTATVDWLTTVLAEEALGGPAALRPTPLQAVAGGVTRAVQLPTRLTVGGVNRAAHRVARAGDEVRARLGRIGDKVGLIGSKVERVATDTREVVGTAVDAGLERAEDVAHADGGPRAGATVHTVRRDAGALRADELPIEDYDAKSVQEAVAAIRTLRTPDGIQAVIRYEEQHKNRARIVSAAQTHFASLAKETVSVE</sequence>
<name>A0ABP8W5E2_9PSEU</name>
<gene>
    <name evidence="1" type="ORF">GCM10023215_12490</name>
</gene>
<proteinExistence type="predicted"/>
<evidence type="ECO:0000313" key="2">
    <source>
        <dbReference type="Proteomes" id="UP001500325"/>
    </source>
</evidence>